<keyword evidence="1" id="KW-0805">Transcription regulation</keyword>
<evidence type="ECO:0000313" key="5">
    <source>
        <dbReference type="EMBL" id="MEJ8859797.1"/>
    </source>
</evidence>
<dbReference type="SUPFAM" id="SSF48008">
    <property type="entry name" value="GntR ligand-binding domain-like"/>
    <property type="match status" value="1"/>
</dbReference>
<dbReference type="InterPro" id="IPR000524">
    <property type="entry name" value="Tscrpt_reg_HTH_GntR"/>
</dbReference>
<accession>A0ABU8XIU0</accession>
<evidence type="ECO:0000256" key="3">
    <source>
        <dbReference type="ARBA" id="ARBA00023163"/>
    </source>
</evidence>
<dbReference type="SMART" id="SM00895">
    <property type="entry name" value="FCD"/>
    <property type="match status" value="1"/>
</dbReference>
<gene>
    <name evidence="5" type="ORF">WKW79_34955</name>
</gene>
<keyword evidence="3" id="KW-0804">Transcription</keyword>
<proteinExistence type="predicted"/>
<dbReference type="InterPro" id="IPR036390">
    <property type="entry name" value="WH_DNA-bd_sf"/>
</dbReference>
<comment type="caution">
    <text evidence="5">The sequence shown here is derived from an EMBL/GenBank/DDBJ whole genome shotgun (WGS) entry which is preliminary data.</text>
</comment>
<dbReference type="Pfam" id="PF07729">
    <property type="entry name" value="FCD"/>
    <property type="match status" value="1"/>
</dbReference>
<dbReference type="SMART" id="SM00345">
    <property type="entry name" value="HTH_GNTR"/>
    <property type="match status" value="1"/>
</dbReference>
<evidence type="ECO:0000259" key="4">
    <source>
        <dbReference type="PROSITE" id="PS50949"/>
    </source>
</evidence>
<evidence type="ECO:0000256" key="2">
    <source>
        <dbReference type="ARBA" id="ARBA00023125"/>
    </source>
</evidence>
<dbReference type="InterPro" id="IPR036388">
    <property type="entry name" value="WH-like_DNA-bd_sf"/>
</dbReference>
<dbReference type="InterPro" id="IPR011711">
    <property type="entry name" value="GntR_C"/>
</dbReference>
<sequence length="243" mass="26955">MPPTPMEDILTRDSLNAQAYSRLCRDLKAGRFAPGEKLKLRDLAAEMGISPTPVREALARLISEQALEQVGHHSVRVPVMSEERFAEVRELRLMLEGQAAARAAAHAGSDDVKKLEAIHDRMAALREAGDTAGELLESERFHMAVYALAGMPVLQRIVESLWLQCGPLMKALQTHALGQPRKQHPHHMVMRGLRKHDGDVARRGIHDEIERTSAPILAYLRERSAQEPVQGVKPARRSASQVA</sequence>
<feature type="domain" description="HTH gntR-type" evidence="4">
    <location>
        <begin position="13"/>
        <end position="80"/>
    </location>
</feature>
<dbReference type="Pfam" id="PF00392">
    <property type="entry name" value="GntR"/>
    <property type="match status" value="1"/>
</dbReference>
<evidence type="ECO:0000313" key="6">
    <source>
        <dbReference type="Proteomes" id="UP001367030"/>
    </source>
</evidence>
<dbReference type="PANTHER" id="PTHR43537:SF39">
    <property type="entry name" value="HTH-TYPE TRANSCRIPTIONAL REGULATOR MCBR"/>
    <property type="match status" value="1"/>
</dbReference>
<protein>
    <submittedName>
        <fullName evidence="5">GntR family transcriptional regulator</fullName>
    </submittedName>
</protein>
<organism evidence="5 6">
    <name type="scientific">Variovorax robiniae</name>
    <dbReference type="NCBI Taxonomy" id="1836199"/>
    <lineage>
        <taxon>Bacteria</taxon>
        <taxon>Pseudomonadati</taxon>
        <taxon>Pseudomonadota</taxon>
        <taxon>Betaproteobacteria</taxon>
        <taxon>Burkholderiales</taxon>
        <taxon>Comamonadaceae</taxon>
        <taxon>Variovorax</taxon>
    </lineage>
</organism>
<keyword evidence="6" id="KW-1185">Reference proteome</keyword>
<dbReference type="PANTHER" id="PTHR43537">
    <property type="entry name" value="TRANSCRIPTIONAL REGULATOR, GNTR FAMILY"/>
    <property type="match status" value="1"/>
</dbReference>
<evidence type="ECO:0000256" key="1">
    <source>
        <dbReference type="ARBA" id="ARBA00023015"/>
    </source>
</evidence>
<dbReference type="Gene3D" id="1.20.120.530">
    <property type="entry name" value="GntR ligand-binding domain-like"/>
    <property type="match status" value="1"/>
</dbReference>
<keyword evidence="2" id="KW-0238">DNA-binding</keyword>
<dbReference type="InterPro" id="IPR008920">
    <property type="entry name" value="TF_FadR/GntR_C"/>
</dbReference>
<dbReference type="EMBL" id="JBBKZS010000038">
    <property type="protein sequence ID" value="MEJ8859797.1"/>
    <property type="molecule type" value="Genomic_DNA"/>
</dbReference>
<dbReference type="PROSITE" id="PS50949">
    <property type="entry name" value="HTH_GNTR"/>
    <property type="match status" value="1"/>
</dbReference>
<dbReference type="RefSeq" id="WP_340339832.1">
    <property type="nucleotide sequence ID" value="NZ_JBBKZS010000038.1"/>
</dbReference>
<dbReference type="Proteomes" id="UP001367030">
    <property type="component" value="Unassembled WGS sequence"/>
</dbReference>
<dbReference type="SUPFAM" id="SSF46785">
    <property type="entry name" value="Winged helix' DNA-binding domain"/>
    <property type="match status" value="1"/>
</dbReference>
<dbReference type="Gene3D" id="1.10.10.10">
    <property type="entry name" value="Winged helix-like DNA-binding domain superfamily/Winged helix DNA-binding domain"/>
    <property type="match status" value="1"/>
</dbReference>
<name>A0ABU8XIU0_9BURK</name>
<reference evidence="5 6" key="1">
    <citation type="submission" date="2024-03" db="EMBL/GenBank/DDBJ databases">
        <title>Novel species of the genus Variovorax.</title>
        <authorList>
            <person name="Liu Q."/>
            <person name="Xin Y.-H."/>
        </authorList>
    </citation>
    <scope>NUCLEOTIDE SEQUENCE [LARGE SCALE GENOMIC DNA]</scope>
    <source>
        <strain evidence="5 6">KACC 18901</strain>
    </source>
</reference>